<evidence type="ECO:0000313" key="1">
    <source>
        <dbReference type="EMBL" id="KAG5457187.1"/>
    </source>
</evidence>
<sequence length="77" mass="8438">MATTSTGQALGDGGLPAVARMMRCLHFRQVYSRCGGSLESNVRRVTALEGKEGKTKLPRRPSFFYVVITTTTFVVAR</sequence>
<dbReference type="Proteomes" id="UP000673691">
    <property type="component" value="Unassembled WGS sequence"/>
</dbReference>
<comment type="caution">
    <text evidence="1">The sequence shown here is derived from an EMBL/GenBank/DDBJ whole genome shotgun (WGS) entry which is preliminary data.</text>
</comment>
<evidence type="ECO:0000313" key="2">
    <source>
        <dbReference type="Proteomes" id="UP000673691"/>
    </source>
</evidence>
<accession>A0A8H7ZQB8</accession>
<gene>
    <name evidence="1" type="ORF">BJ554DRAFT_2868</name>
</gene>
<reference evidence="1 2" key="1">
    <citation type="journal article" name="Sci. Rep.">
        <title>Genome-scale phylogenetic analyses confirm Olpidium as the closest living zoosporic fungus to the non-flagellated, terrestrial fungi.</title>
        <authorList>
            <person name="Chang Y."/>
            <person name="Rochon D."/>
            <person name="Sekimoto S."/>
            <person name="Wang Y."/>
            <person name="Chovatia M."/>
            <person name="Sandor L."/>
            <person name="Salamov A."/>
            <person name="Grigoriev I.V."/>
            <person name="Stajich J.E."/>
            <person name="Spatafora J.W."/>
        </authorList>
    </citation>
    <scope>NUCLEOTIDE SEQUENCE [LARGE SCALE GENOMIC DNA]</scope>
    <source>
        <strain evidence="1">S191</strain>
    </source>
</reference>
<keyword evidence="2" id="KW-1185">Reference proteome</keyword>
<dbReference type="EMBL" id="JAEFCI010010482">
    <property type="protein sequence ID" value="KAG5457187.1"/>
    <property type="molecule type" value="Genomic_DNA"/>
</dbReference>
<protein>
    <submittedName>
        <fullName evidence="1">Uncharacterized protein</fullName>
    </submittedName>
</protein>
<proteinExistence type="predicted"/>
<dbReference type="AlphaFoldDB" id="A0A8H7ZQB8"/>
<organism evidence="1 2">
    <name type="scientific">Olpidium bornovanus</name>
    <dbReference type="NCBI Taxonomy" id="278681"/>
    <lineage>
        <taxon>Eukaryota</taxon>
        <taxon>Fungi</taxon>
        <taxon>Fungi incertae sedis</taxon>
        <taxon>Olpidiomycota</taxon>
        <taxon>Olpidiomycotina</taxon>
        <taxon>Olpidiomycetes</taxon>
        <taxon>Olpidiales</taxon>
        <taxon>Olpidiaceae</taxon>
        <taxon>Olpidium</taxon>
    </lineage>
</organism>
<name>A0A8H7ZQB8_9FUNG</name>